<keyword evidence="4" id="KW-1185">Reference proteome</keyword>
<evidence type="ECO:0000313" key="4">
    <source>
        <dbReference type="Proteomes" id="UP001345219"/>
    </source>
</evidence>
<evidence type="ECO:0000256" key="2">
    <source>
        <dbReference type="SAM" id="Phobius"/>
    </source>
</evidence>
<dbReference type="EMBL" id="JAXIOK010000001">
    <property type="protein sequence ID" value="KAK4781235.1"/>
    <property type="molecule type" value="Genomic_DNA"/>
</dbReference>
<gene>
    <name evidence="3" type="ORF">SAY87_017341</name>
</gene>
<keyword evidence="2" id="KW-1133">Transmembrane helix</keyword>
<keyword evidence="2" id="KW-0472">Membrane</keyword>
<feature type="compositionally biased region" description="Basic and acidic residues" evidence="1">
    <location>
        <begin position="245"/>
        <end position="258"/>
    </location>
</feature>
<reference evidence="3 4" key="1">
    <citation type="journal article" date="2023" name="Hortic Res">
        <title>Pangenome of water caltrop reveals structural variations and asymmetric subgenome divergence after allopolyploidization.</title>
        <authorList>
            <person name="Zhang X."/>
            <person name="Chen Y."/>
            <person name="Wang L."/>
            <person name="Yuan Y."/>
            <person name="Fang M."/>
            <person name="Shi L."/>
            <person name="Lu R."/>
            <person name="Comes H.P."/>
            <person name="Ma Y."/>
            <person name="Chen Y."/>
            <person name="Huang G."/>
            <person name="Zhou Y."/>
            <person name="Zheng Z."/>
            <person name="Qiu Y."/>
        </authorList>
    </citation>
    <scope>NUCLEOTIDE SEQUENCE [LARGE SCALE GENOMIC DNA]</scope>
    <source>
        <tissue evidence="3">Roots</tissue>
    </source>
</reference>
<feature type="region of interest" description="Disordered" evidence="1">
    <location>
        <begin position="216"/>
        <end position="258"/>
    </location>
</feature>
<comment type="caution">
    <text evidence="3">The sequence shown here is derived from an EMBL/GenBank/DDBJ whole genome shotgun (WGS) entry which is preliminary data.</text>
</comment>
<protein>
    <submittedName>
        <fullName evidence="3">Uncharacterized protein</fullName>
    </submittedName>
</protein>
<feature type="transmembrane region" description="Helical" evidence="2">
    <location>
        <begin position="126"/>
        <end position="143"/>
    </location>
</feature>
<accession>A0AAN7QYU7</accession>
<keyword evidence="2" id="KW-0812">Transmembrane</keyword>
<dbReference type="AlphaFoldDB" id="A0AAN7QYU7"/>
<dbReference type="Proteomes" id="UP001345219">
    <property type="component" value="Chromosome 13"/>
</dbReference>
<evidence type="ECO:0000256" key="1">
    <source>
        <dbReference type="SAM" id="MobiDB-lite"/>
    </source>
</evidence>
<organism evidence="3 4">
    <name type="scientific">Trapa incisa</name>
    <dbReference type="NCBI Taxonomy" id="236973"/>
    <lineage>
        <taxon>Eukaryota</taxon>
        <taxon>Viridiplantae</taxon>
        <taxon>Streptophyta</taxon>
        <taxon>Embryophyta</taxon>
        <taxon>Tracheophyta</taxon>
        <taxon>Spermatophyta</taxon>
        <taxon>Magnoliopsida</taxon>
        <taxon>eudicotyledons</taxon>
        <taxon>Gunneridae</taxon>
        <taxon>Pentapetalae</taxon>
        <taxon>rosids</taxon>
        <taxon>malvids</taxon>
        <taxon>Myrtales</taxon>
        <taxon>Lythraceae</taxon>
        <taxon>Trapa</taxon>
    </lineage>
</organism>
<name>A0AAN7QYU7_9MYRT</name>
<sequence length="363" mass="40419">MEDSPRQKPRILPGMFRLSFASCSSRSHSNIVDKSILLSNRNSSFNRFPSMCRRSTPTVLEPNPTTPRFESDPLSIQKVLDGPSSPASFTLKDVLKGRAACPTSPTVSPPNYPFRKLGKKKKHHKVIYTYIYFYSINILYSTTFNVLKLMLYIYMRVCVCVLIAARGGGGGGEGPVVQQRGREGRGGREYGHSLLIQEHVVLGLLEVPPAAYGTPPPAAEQTVVLGSGDPVDGGRTQGRHQQRQQQHEGQLRGGEEVERPVRRFPAVDGGDDHREADVRSQRFGEAAAVLPVTELSPSPQSHRRGFHRDLGSPLPSLVLKIHVTNQSPLIPSAFFRYHVLRYQVDAHFDLYLHVQTYEFPPLC</sequence>
<evidence type="ECO:0000313" key="3">
    <source>
        <dbReference type="EMBL" id="KAK4781235.1"/>
    </source>
</evidence>
<proteinExistence type="predicted"/>